<evidence type="ECO:0000313" key="10">
    <source>
        <dbReference type="EMBL" id="SQF41301.1"/>
    </source>
</evidence>
<dbReference type="NCBIfam" id="TIGR04520">
    <property type="entry name" value="ECF_ATPase_1"/>
    <property type="match status" value="1"/>
</dbReference>
<evidence type="ECO:0000256" key="1">
    <source>
        <dbReference type="ARBA" id="ARBA00004202"/>
    </source>
</evidence>
<comment type="similarity">
    <text evidence="2">Belongs to the ABC transporter superfamily.</text>
</comment>
<dbReference type="NCBIfam" id="NF010167">
    <property type="entry name" value="PRK13648.1"/>
    <property type="match status" value="1"/>
</dbReference>
<comment type="subcellular location">
    <subcellularLocation>
        <location evidence="1">Cell membrane</location>
        <topology evidence="1">Peripheral membrane protein</topology>
    </subcellularLocation>
</comment>
<dbReference type="GO" id="GO:0032217">
    <property type="term" value="F:riboflavin transmembrane transporter activity"/>
    <property type="evidence" value="ECO:0007669"/>
    <property type="project" value="UniProtKB-ARBA"/>
</dbReference>
<keyword evidence="10" id="KW-0378">Hydrolase</keyword>
<keyword evidence="8" id="KW-0472">Membrane</keyword>
<evidence type="ECO:0000256" key="2">
    <source>
        <dbReference type="ARBA" id="ARBA00005417"/>
    </source>
</evidence>
<dbReference type="InterPro" id="IPR030947">
    <property type="entry name" value="EcfA_1"/>
</dbReference>
<dbReference type="Proteomes" id="UP000249495">
    <property type="component" value="Chromosome 1"/>
</dbReference>
<keyword evidence="6 10" id="KW-0067">ATP-binding</keyword>
<sequence length="280" mass="31215">MSDTIIEVKNLTFQYEEDQTSPTLDQVTFHVKHGEWLSIIGHNGSGKSTTVRLIDGLLEAQSGQIVIDGQELTEANVWELRSKIGMVFQNPDNQFVGATVEDDVAFGLENQGIPLEEMQSRVQQALELVKMSAFKDREPARLSGGQKQRVAIAGAVAMRPAIIILDEATSMLDPEGRLELIQTIKDIRQRYGMTVISITHDLEEVALSDRVLVMKNGQVESDTSPQALFSRGEELLNLGLDRPFTSVLIQTLKEKGFAIDESYLTEKDLEEKLWASISKR</sequence>
<dbReference type="GO" id="GO:0042626">
    <property type="term" value="F:ATPase-coupled transmembrane transporter activity"/>
    <property type="evidence" value="ECO:0007669"/>
    <property type="project" value="TreeGrafter"/>
</dbReference>
<keyword evidence="11" id="KW-1185">Reference proteome</keyword>
<evidence type="ECO:0000259" key="9">
    <source>
        <dbReference type="PROSITE" id="PS50893"/>
    </source>
</evidence>
<dbReference type="CDD" id="cd03225">
    <property type="entry name" value="ABC_cobalt_CbiO_domain1"/>
    <property type="match status" value="1"/>
</dbReference>
<dbReference type="NCBIfam" id="NF010156">
    <property type="entry name" value="PRK13635.1"/>
    <property type="match status" value="1"/>
</dbReference>
<dbReference type="AlphaFoldDB" id="A0A2X3Y209"/>
<dbReference type="PROSITE" id="PS00211">
    <property type="entry name" value="ABC_TRANSPORTER_1"/>
    <property type="match status" value="1"/>
</dbReference>
<dbReference type="Gene3D" id="3.40.50.300">
    <property type="entry name" value="P-loop containing nucleotide triphosphate hydrolases"/>
    <property type="match status" value="1"/>
</dbReference>
<evidence type="ECO:0000256" key="7">
    <source>
        <dbReference type="ARBA" id="ARBA00022967"/>
    </source>
</evidence>
<evidence type="ECO:0000256" key="5">
    <source>
        <dbReference type="ARBA" id="ARBA00022741"/>
    </source>
</evidence>
<evidence type="ECO:0000256" key="8">
    <source>
        <dbReference type="ARBA" id="ARBA00023136"/>
    </source>
</evidence>
<evidence type="ECO:0000256" key="6">
    <source>
        <dbReference type="ARBA" id="ARBA00022840"/>
    </source>
</evidence>
<dbReference type="PANTHER" id="PTHR43553:SF24">
    <property type="entry name" value="ENERGY-COUPLING FACTOR TRANSPORTER ATP-BINDING PROTEIN ECFA1"/>
    <property type="match status" value="1"/>
</dbReference>
<dbReference type="EMBL" id="LS483343">
    <property type="protein sequence ID" value="SQF41301.1"/>
    <property type="molecule type" value="Genomic_DNA"/>
</dbReference>
<feature type="domain" description="ABC transporter" evidence="9">
    <location>
        <begin position="6"/>
        <end position="241"/>
    </location>
</feature>
<dbReference type="EC" id="3.6.3.-" evidence="10"/>
<evidence type="ECO:0000313" key="11">
    <source>
        <dbReference type="Proteomes" id="UP000249495"/>
    </source>
</evidence>
<dbReference type="GO" id="GO:0016887">
    <property type="term" value="F:ATP hydrolysis activity"/>
    <property type="evidence" value="ECO:0007669"/>
    <property type="project" value="InterPro"/>
</dbReference>
<dbReference type="RefSeq" id="WP_018030426.1">
    <property type="nucleotide sequence ID" value="NZ_CAMCCF010000018.1"/>
</dbReference>
<dbReference type="STRING" id="1123303.GCA_000372425_01102"/>
<dbReference type="InterPro" id="IPR050095">
    <property type="entry name" value="ECF_ABC_transporter_ATP-bd"/>
</dbReference>
<dbReference type="InterPro" id="IPR015856">
    <property type="entry name" value="ABC_transpr_CbiO/EcfA_su"/>
</dbReference>
<dbReference type="InterPro" id="IPR017871">
    <property type="entry name" value="ABC_transporter-like_CS"/>
</dbReference>
<evidence type="ECO:0000256" key="4">
    <source>
        <dbReference type="ARBA" id="ARBA00022475"/>
    </source>
</evidence>
<proteinExistence type="inferred from homology"/>
<name>A0A2X3Y209_9STRE</name>
<dbReference type="InterPro" id="IPR027417">
    <property type="entry name" value="P-loop_NTPase"/>
</dbReference>
<keyword evidence="5" id="KW-0547">Nucleotide-binding</keyword>
<dbReference type="FunFam" id="3.40.50.300:FF:000224">
    <property type="entry name" value="Energy-coupling factor transporter ATP-binding protein EcfA"/>
    <property type="match status" value="1"/>
</dbReference>
<keyword evidence="7" id="KW-1278">Translocase</keyword>
<keyword evidence="4" id="KW-1003">Cell membrane</keyword>
<keyword evidence="3" id="KW-0813">Transport</keyword>
<dbReference type="InterPro" id="IPR003593">
    <property type="entry name" value="AAA+_ATPase"/>
</dbReference>
<gene>
    <name evidence="10" type="primary">cbiO_2</name>
    <name evidence="10" type="ORF">NCTC12278_01903</name>
</gene>
<evidence type="ECO:0000256" key="3">
    <source>
        <dbReference type="ARBA" id="ARBA00022448"/>
    </source>
</evidence>
<dbReference type="KEGG" id="sfer:NCTC12278_01903"/>
<accession>A0A2X3Y209</accession>
<organism evidence="10 11">
    <name type="scientific">Streptococcus ferus</name>
    <dbReference type="NCBI Taxonomy" id="1345"/>
    <lineage>
        <taxon>Bacteria</taxon>
        <taxon>Bacillati</taxon>
        <taxon>Bacillota</taxon>
        <taxon>Bacilli</taxon>
        <taxon>Lactobacillales</taxon>
        <taxon>Streptococcaceae</taxon>
        <taxon>Streptococcus</taxon>
    </lineage>
</organism>
<dbReference type="Pfam" id="PF00005">
    <property type="entry name" value="ABC_tran"/>
    <property type="match status" value="1"/>
</dbReference>
<dbReference type="PROSITE" id="PS50893">
    <property type="entry name" value="ABC_TRANSPORTER_2"/>
    <property type="match status" value="1"/>
</dbReference>
<dbReference type="PANTHER" id="PTHR43553">
    <property type="entry name" value="HEAVY METAL TRANSPORTER"/>
    <property type="match status" value="1"/>
</dbReference>
<dbReference type="GO" id="GO:0005524">
    <property type="term" value="F:ATP binding"/>
    <property type="evidence" value="ECO:0007669"/>
    <property type="project" value="UniProtKB-KW"/>
</dbReference>
<reference evidence="10 11" key="1">
    <citation type="submission" date="2018-06" db="EMBL/GenBank/DDBJ databases">
        <authorList>
            <consortium name="Pathogen Informatics"/>
            <person name="Doyle S."/>
        </authorList>
    </citation>
    <scope>NUCLEOTIDE SEQUENCE [LARGE SCALE GENOMIC DNA]</scope>
    <source>
        <strain evidence="10 11">NCTC12278</strain>
    </source>
</reference>
<protein>
    <submittedName>
        <fullName evidence="10">Cobalt transporter ATP-binding subunit</fullName>
        <ecNumber evidence="10">3.6.3.-</ecNumber>
    </submittedName>
</protein>
<dbReference type="SMART" id="SM00382">
    <property type="entry name" value="AAA"/>
    <property type="match status" value="1"/>
</dbReference>
<dbReference type="SUPFAM" id="SSF52540">
    <property type="entry name" value="P-loop containing nucleoside triphosphate hydrolases"/>
    <property type="match status" value="1"/>
</dbReference>
<dbReference type="InterPro" id="IPR003439">
    <property type="entry name" value="ABC_transporter-like_ATP-bd"/>
</dbReference>
<dbReference type="OrthoDB" id="9784332at2"/>
<dbReference type="GO" id="GO:0043190">
    <property type="term" value="C:ATP-binding cassette (ABC) transporter complex"/>
    <property type="evidence" value="ECO:0007669"/>
    <property type="project" value="TreeGrafter"/>
</dbReference>